<gene>
    <name evidence="2" type="ORF">C2S53_008560</name>
</gene>
<accession>A0AAD4JN34</accession>
<evidence type="ECO:0000313" key="2">
    <source>
        <dbReference type="EMBL" id="KAH6836848.1"/>
    </source>
</evidence>
<feature type="compositionally biased region" description="Polar residues" evidence="1">
    <location>
        <begin position="30"/>
        <end position="53"/>
    </location>
</feature>
<dbReference type="EMBL" id="SDAM02000019">
    <property type="protein sequence ID" value="KAH6836848.1"/>
    <property type="molecule type" value="Genomic_DNA"/>
</dbReference>
<keyword evidence="3" id="KW-1185">Reference proteome</keyword>
<dbReference type="Proteomes" id="UP001190926">
    <property type="component" value="Unassembled WGS sequence"/>
</dbReference>
<sequence length="168" mass="19758">MNTIRINKQSCFVELVRHYSHLSKRRENTQGRAYSTLQTPDASSAELTENGQSEVERMRRENKQARNDQLYPVPAIFFFSSSMFHQLFSARLQEHNKACYHQRELSGYDTYHKIAELEIKLLKPQQFLLYMARQLCSPSKCFIFSSYKYLTDIPFQFGDAIYVKVGVH</sequence>
<dbReference type="AlphaFoldDB" id="A0AAD4JN34"/>
<feature type="region of interest" description="Disordered" evidence="1">
    <location>
        <begin position="27"/>
        <end position="64"/>
    </location>
</feature>
<evidence type="ECO:0000313" key="3">
    <source>
        <dbReference type="Proteomes" id="UP001190926"/>
    </source>
</evidence>
<organism evidence="2 3">
    <name type="scientific">Perilla frutescens var. hirtella</name>
    <name type="common">Perilla citriodora</name>
    <name type="synonym">Perilla setoyensis</name>
    <dbReference type="NCBI Taxonomy" id="608512"/>
    <lineage>
        <taxon>Eukaryota</taxon>
        <taxon>Viridiplantae</taxon>
        <taxon>Streptophyta</taxon>
        <taxon>Embryophyta</taxon>
        <taxon>Tracheophyta</taxon>
        <taxon>Spermatophyta</taxon>
        <taxon>Magnoliopsida</taxon>
        <taxon>eudicotyledons</taxon>
        <taxon>Gunneridae</taxon>
        <taxon>Pentapetalae</taxon>
        <taxon>asterids</taxon>
        <taxon>lamiids</taxon>
        <taxon>Lamiales</taxon>
        <taxon>Lamiaceae</taxon>
        <taxon>Nepetoideae</taxon>
        <taxon>Elsholtzieae</taxon>
        <taxon>Perilla</taxon>
    </lineage>
</organism>
<evidence type="ECO:0000256" key="1">
    <source>
        <dbReference type="SAM" id="MobiDB-lite"/>
    </source>
</evidence>
<comment type="caution">
    <text evidence="2">The sequence shown here is derived from an EMBL/GenBank/DDBJ whole genome shotgun (WGS) entry which is preliminary data.</text>
</comment>
<reference evidence="2 3" key="1">
    <citation type="journal article" date="2021" name="Nat. Commun.">
        <title>Incipient diploidization of the medicinal plant Perilla within 10,000 years.</title>
        <authorList>
            <person name="Zhang Y."/>
            <person name="Shen Q."/>
            <person name="Leng L."/>
            <person name="Zhang D."/>
            <person name="Chen S."/>
            <person name="Shi Y."/>
            <person name="Ning Z."/>
            <person name="Chen S."/>
        </authorList>
    </citation>
    <scope>NUCLEOTIDE SEQUENCE [LARGE SCALE GENOMIC DNA]</scope>
    <source>
        <strain evidence="3">cv. PC099</strain>
    </source>
</reference>
<name>A0AAD4JN34_PERFH</name>
<protein>
    <submittedName>
        <fullName evidence="2">Uncharacterized protein</fullName>
    </submittedName>
</protein>
<feature type="compositionally biased region" description="Basic and acidic residues" evidence="1">
    <location>
        <begin position="54"/>
        <end position="64"/>
    </location>
</feature>
<proteinExistence type="predicted"/>